<dbReference type="InParanoid" id="A0A3B5K4T8"/>
<reference evidence="11" key="3">
    <citation type="submission" date="2025-09" db="UniProtKB">
        <authorList>
            <consortium name="Ensembl"/>
        </authorList>
    </citation>
    <scope>IDENTIFICATION</scope>
</reference>
<dbReference type="Gene3D" id="1.50.40.10">
    <property type="entry name" value="Mitochondrial carrier domain"/>
    <property type="match status" value="1"/>
</dbReference>
<comment type="similarity">
    <text evidence="2 9">Belongs to the mitochondrial carrier (TC 2.A.29) family.</text>
</comment>
<feature type="repeat" description="Solcar" evidence="8">
    <location>
        <begin position="7"/>
        <end position="61"/>
    </location>
</feature>
<evidence type="ECO:0000256" key="9">
    <source>
        <dbReference type="RuleBase" id="RU000488"/>
    </source>
</evidence>
<dbReference type="GO" id="GO:0005347">
    <property type="term" value="F:ATP transmembrane transporter activity"/>
    <property type="evidence" value="ECO:0007669"/>
    <property type="project" value="TreeGrafter"/>
</dbReference>
<keyword evidence="5" id="KW-0677">Repeat</keyword>
<keyword evidence="4 8" id="KW-0812">Transmembrane</keyword>
<dbReference type="GO" id="GO:0005778">
    <property type="term" value="C:peroxisomal membrane"/>
    <property type="evidence" value="ECO:0007669"/>
    <property type="project" value="TreeGrafter"/>
</dbReference>
<dbReference type="GO" id="GO:0044610">
    <property type="term" value="F:FMN transmembrane transporter activity"/>
    <property type="evidence" value="ECO:0007669"/>
    <property type="project" value="TreeGrafter"/>
</dbReference>
<dbReference type="InterPro" id="IPR023395">
    <property type="entry name" value="MCP_dom_sf"/>
</dbReference>
<evidence type="ECO:0000256" key="5">
    <source>
        <dbReference type="ARBA" id="ARBA00022737"/>
    </source>
</evidence>
<evidence type="ECO:0000256" key="10">
    <source>
        <dbReference type="SAM" id="Phobius"/>
    </source>
</evidence>
<evidence type="ECO:0000256" key="3">
    <source>
        <dbReference type="ARBA" id="ARBA00022448"/>
    </source>
</evidence>
<dbReference type="GO" id="GO:0080122">
    <property type="term" value="F:AMP transmembrane transporter activity"/>
    <property type="evidence" value="ECO:0007669"/>
    <property type="project" value="TreeGrafter"/>
</dbReference>
<evidence type="ECO:0000313" key="11">
    <source>
        <dbReference type="Ensembl" id="ENSTRUP00000050950.2"/>
    </source>
</evidence>
<dbReference type="GeneTree" id="ENSGT00940000165478"/>
<dbReference type="OMA" id="KNCSMFM"/>
<keyword evidence="6 10" id="KW-1133">Transmembrane helix</keyword>
<dbReference type="PROSITE" id="PS50920">
    <property type="entry name" value="SOLCAR"/>
    <property type="match status" value="1"/>
</dbReference>
<dbReference type="GO" id="GO:0015228">
    <property type="term" value="F:coenzyme A transmembrane transporter activity"/>
    <property type="evidence" value="ECO:0007669"/>
    <property type="project" value="TreeGrafter"/>
</dbReference>
<dbReference type="PANTHER" id="PTHR45939:SF3">
    <property type="entry name" value="PEROXISOMAL MEMBRANE PROTEIN PMP34-LIKE"/>
    <property type="match status" value="1"/>
</dbReference>
<dbReference type="Proteomes" id="UP000005226">
    <property type="component" value="Chromosome 5"/>
</dbReference>
<protein>
    <submittedName>
        <fullName evidence="11">Uncharacterized protein</fullName>
    </submittedName>
</protein>
<proteinExistence type="inferred from homology"/>
<keyword evidence="7 8" id="KW-0472">Membrane</keyword>
<dbReference type="GO" id="GO:0051724">
    <property type="term" value="F:NAD transmembrane transporter activity"/>
    <property type="evidence" value="ECO:0007669"/>
    <property type="project" value="TreeGrafter"/>
</dbReference>
<reference evidence="11 12" key="1">
    <citation type="journal article" date="2011" name="Genome Biol. Evol.">
        <title>Integration of the genetic map and genome assembly of fugu facilitates insights into distinct features of genome evolution in teleosts and mammals.</title>
        <authorList>
            <person name="Kai W."/>
            <person name="Kikuchi K."/>
            <person name="Tohari S."/>
            <person name="Chew A.K."/>
            <person name="Tay A."/>
            <person name="Fujiwara A."/>
            <person name="Hosoya S."/>
            <person name="Suetake H."/>
            <person name="Naruse K."/>
            <person name="Brenner S."/>
            <person name="Suzuki Y."/>
            <person name="Venkatesh B."/>
        </authorList>
    </citation>
    <scope>NUCLEOTIDE SEQUENCE [LARGE SCALE GENOMIC DNA]</scope>
</reference>
<dbReference type="Pfam" id="PF00153">
    <property type="entry name" value="Mito_carr"/>
    <property type="match status" value="1"/>
</dbReference>
<name>A0A3B5K4T8_TAKRU</name>
<feature type="transmembrane region" description="Helical" evidence="10">
    <location>
        <begin position="12"/>
        <end position="30"/>
    </location>
</feature>
<evidence type="ECO:0000256" key="2">
    <source>
        <dbReference type="ARBA" id="ARBA00006375"/>
    </source>
</evidence>
<dbReference type="PANTHER" id="PTHR45939">
    <property type="entry name" value="PEROXISOMAL MEMBRANE PROTEIN PMP34-RELATED"/>
    <property type="match status" value="1"/>
</dbReference>
<dbReference type="GO" id="GO:0015217">
    <property type="term" value="F:ADP transmembrane transporter activity"/>
    <property type="evidence" value="ECO:0007669"/>
    <property type="project" value="TreeGrafter"/>
</dbReference>
<organism evidence="11 12">
    <name type="scientific">Takifugu rubripes</name>
    <name type="common">Japanese pufferfish</name>
    <name type="synonym">Fugu rubripes</name>
    <dbReference type="NCBI Taxonomy" id="31033"/>
    <lineage>
        <taxon>Eukaryota</taxon>
        <taxon>Metazoa</taxon>
        <taxon>Chordata</taxon>
        <taxon>Craniata</taxon>
        <taxon>Vertebrata</taxon>
        <taxon>Euteleostomi</taxon>
        <taxon>Actinopterygii</taxon>
        <taxon>Neopterygii</taxon>
        <taxon>Teleostei</taxon>
        <taxon>Neoteleostei</taxon>
        <taxon>Acanthomorphata</taxon>
        <taxon>Eupercaria</taxon>
        <taxon>Tetraodontiformes</taxon>
        <taxon>Tetradontoidea</taxon>
        <taxon>Tetraodontidae</taxon>
        <taxon>Takifugu</taxon>
    </lineage>
</organism>
<evidence type="ECO:0000256" key="6">
    <source>
        <dbReference type="ARBA" id="ARBA00022989"/>
    </source>
</evidence>
<accession>A0A3B5K4T8</accession>
<keyword evidence="3 9" id="KW-0813">Transport</keyword>
<evidence type="ECO:0000313" key="12">
    <source>
        <dbReference type="Proteomes" id="UP000005226"/>
    </source>
</evidence>
<dbReference type="InterPro" id="IPR052217">
    <property type="entry name" value="Mito/Peroxisomal_Carrier"/>
</dbReference>
<evidence type="ECO:0000256" key="8">
    <source>
        <dbReference type="PROSITE-ProRule" id="PRU00282"/>
    </source>
</evidence>
<dbReference type="InterPro" id="IPR018108">
    <property type="entry name" value="MCP_transmembrane"/>
</dbReference>
<keyword evidence="12" id="KW-1185">Reference proteome</keyword>
<comment type="subcellular location">
    <subcellularLocation>
        <location evidence="1">Membrane</location>
        <topology evidence="1">Multi-pass membrane protein</topology>
    </subcellularLocation>
</comment>
<dbReference type="SUPFAM" id="SSF103506">
    <property type="entry name" value="Mitochondrial carrier"/>
    <property type="match status" value="1"/>
</dbReference>
<dbReference type="AlphaFoldDB" id="A0A3B5K4T8"/>
<evidence type="ECO:0000256" key="7">
    <source>
        <dbReference type="ARBA" id="ARBA00023136"/>
    </source>
</evidence>
<evidence type="ECO:0000256" key="1">
    <source>
        <dbReference type="ARBA" id="ARBA00004141"/>
    </source>
</evidence>
<evidence type="ECO:0000256" key="4">
    <source>
        <dbReference type="ARBA" id="ARBA00022692"/>
    </source>
</evidence>
<dbReference type="Ensembl" id="ENSTRUT00000054116.2">
    <property type="protein sequence ID" value="ENSTRUP00000050950.2"/>
    <property type="gene ID" value="ENSTRUG00000016166.3"/>
</dbReference>
<reference evidence="11" key="2">
    <citation type="submission" date="2025-08" db="UniProtKB">
        <authorList>
            <consortium name="Ensembl"/>
        </authorList>
    </citation>
    <scope>IDENTIFICATION</scope>
</reference>
<sequence length="61" mass="6586">LARLLSYETLVHAVAGAVGSVTAMTVFFPLETAKSRLQVDEKRKSKTTPVILAEIAKEEGL</sequence>
<dbReference type="GO" id="GO:0015230">
    <property type="term" value="F:FAD transmembrane transporter activity"/>
    <property type="evidence" value="ECO:0007669"/>
    <property type="project" value="TreeGrafter"/>
</dbReference>